<evidence type="ECO:0000256" key="1">
    <source>
        <dbReference type="SAM" id="Phobius"/>
    </source>
</evidence>
<dbReference type="RefSeq" id="WP_145911629.1">
    <property type="nucleotide sequence ID" value="NZ_BAAAMZ010000028.1"/>
</dbReference>
<accession>A0A561S972</accession>
<reference evidence="2 3" key="1">
    <citation type="submission" date="2019-06" db="EMBL/GenBank/DDBJ databases">
        <title>Sequencing the genomes of 1000 actinobacteria strains.</title>
        <authorList>
            <person name="Klenk H.-P."/>
        </authorList>
    </citation>
    <scope>NUCLEOTIDE SEQUENCE [LARGE SCALE GENOMIC DNA]</scope>
    <source>
        <strain evidence="2 3">DSM 44826</strain>
    </source>
</reference>
<comment type="caution">
    <text evidence="2">The sequence shown here is derived from an EMBL/GenBank/DDBJ whole genome shotgun (WGS) entry which is preliminary data.</text>
</comment>
<sequence length="114" mass="12251">MSATTDHLPTTTPPRTAAYLRCFPFDHFQMTPHRNAVLDHAQALALPAPAIFIDNGRLASQALPELQRLLRAVASGFFGVVLLPGLFVLSLDEAVARSIVRALAGHGCQVIVLP</sequence>
<gene>
    <name evidence="2" type="ORF">FHX73_1943</name>
</gene>
<proteinExistence type="predicted"/>
<evidence type="ECO:0008006" key="4">
    <source>
        <dbReference type="Google" id="ProtNLM"/>
    </source>
</evidence>
<feature type="transmembrane region" description="Helical" evidence="1">
    <location>
        <begin position="69"/>
        <end position="91"/>
    </location>
</feature>
<protein>
    <recommendedName>
        <fullName evidence="4">Resolvase-like protein</fullName>
    </recommendedName>
</protein>
<name>A0A561S972_9ACTN</name>
<dbReference type="OrthoDB" id="3873778at2"/>
<keyword evidence="1" id="KW-0812">Transmembrane</keyword>
<evidence type="ECO:0000313" key="2">
    <source>
        <dbReference type="EMBL" id="TWF71413.1"/>
    </source>
</evidence>
<organism evidence="2 3">
    <name type="scientific">Kitasatospora viridis</name>
    <dbReference type="NCBI Taxonomy" id="281105"/>
    <lineage>
        <taxon>Bacteria</taxon>
        <taxon>Bacillati</taxon>
        <taxon>Actinomycetota</taxon>
        <taxon>Actinomycetes</taxon>
        <taxon>Kitasatosporales</taxon>
        <taxon>Streptomycetaceae</taxon>
        <taxon>Kitasatospora</taxon>
    </lineage>
</organism>
<keyword evidence="1" id="KW-1133">Transmembrane helix</keyword>
<keyword evidence="3" id="KW-1185">Reference proteome</keyword>
<dbReference type="EMBL" id="VIWT01000009">
    <property type="protein sequence ID" value="TWF71413.1"/>
    <property type="molecule type" value="Genomic_DNA"/>
</dbReference>
<keyword evidence="1" id="KW-0472">Membrane</keyword>
<evidence type="ECO:0000313" key="3">
    <source>
        <dbReference type="Proteomes" id="UP000317940"/>
    </source>
</evidence>
<dbReference type="Proteomes" id="UP000317940">
    <property type="component" value="Unassembled WGS sequence"/>
</dbReference>
<dbReference type="AlphaFoldDB" id="A0A561S972"/>